<sequence>MQKNCICVIGCGNPLMGNDGAGIAVMHLLDGRYPGVDTVDGGTGGFGLIPLMEGYEKVLIVDAMTGVGDRIGEVVVFEAPPSTKVPVCALHDIGVGEVVTIARELGYVGEVVTVGIEVGEIQAFSREMDPAVEEGVRVAGREVVRILRRWSDKACGAPMDA</sequence>
<dbReference type="NCBIfam" id="TIGR00072">
    <property type="entry name" value="hydrog_prot"/>
    <property type="match status" value="1"/>
</dbReference>
<protein>
    <submittedName>
        <fullName evidence="5">Hydrogenase maturation protease</fullName>
    </submittedName>
</protein>
<dbReference type="GO" id="GO:0006508">
    <property type="term" value="P:proteolysis"/>
    <property type="evidence" value="ECO:0007669"/>
    <property type="project" value="UniProtKB-KW"/>
</dbReference>
<dbReference type="Proteomes" id="UP001281203">
    <property type="component" value="Unassembled WGS sequence"/>
</dbReference>
<keyword evidence="3" id="KW-0064">Aspartyl protease</keyword>
<dbReference type="CDD" id="cd00518">
    <property type="entry name" value="H2MP"/>
    <property type="match status" value="1"/>
</dbReference>
<dbReference type="Gene3D" id="3.40.50.1450">
    <property type="entry name" value="HybD-like"/>
    <property type="match status" value="1"/>
</dbReference>
<gene>
    <name evidence="5" type="ORF">F8E02_09715</name>
</gene>
<comment type="similarity">
    <text evidence="1">Belongs to the peptidase A31 family.</text>
</comment>
<evidence type="ECO:0000256" key="4">
    <source>
        <dbReference type="ARBA" id="ARBA00022801"/>
    </source>
</evidence>
<evidence type="ECO:0000256" key="1">
    <source>
        <dbReference type="ARBA" id="ARBA00006814"/>
    </source>
</evidence>
<dbReference type="PANTHER" id="PTHR30302:SF1">
    <property type="entry name" value="HYDROGENASE 2 MATURATION PROTEASE"/>
    <property type="match status" value="1"/>
</dbReference>
<evidence type="ECO:0000256" key="3">
    <source>
        <dbReference type="ARBA" id="ARBA00022750"/>
    </source>
</evidence>
<evidence type="ECO:0000256" key="2">
    <source>
        <dbReference type="ARBA" id="ARBA00022670"/>
    </source>
</evidence>
<dbReference type="GO" id="GO:0008233">
    <property type="term" value="F:peptidase activity"/>
    <property type="evidence" value="ECO:0007669"/>
    <property type="project" value="UniProtKB-KW"/>
</dbReference>
<organism evidence="5 6">
    <name type="scientific">Methanoculleus caldifontis</name>
    <dbReference type="NCBI Taxonomy" id="2651577"/>
    <lineage>
        <taxon>Archaea</taxon>
        <taxon>Methanobacteriati</taxon>
        <taxon>Methanobacteriota</taxon>
        <taxon>Stenosarchaea group</taxon>
        <taxon>Methanomicrobia</taxon>
        <taxon>Methanomicrobiales</taxon>
        <taxon>Methanomicrobiaceae</taxon>
        <taxon>Methanoculleus</taxon>
    </lineage>
</organism>
<keyword evidence="2 5" id="KW-0645">Protease</keyword>
<name>A0ABU3X2H5_9EURY</name>
<reference evidence="5 6" key="1">
    <citation type="submission" date="2019-10" db="EMBL/GenBank/DDBJ databases">
        <title>Isolation and characterization of Methanoculleus sp. Wushi-C6 from a hot spring well.</title>
        <authorList>
            <person name="Chen S.-C."/>
            <person name="Lan Z.-H."/>
            <person name="You Y.-T."/>
            <person name="Lai M.-C."/>
        </authorList>
    </citation>
    <scope>NUCLEOTIDE SEQUENCE [LARGE SCALE GENOMIC DNA]</scope>
    <source>
        <strain evidence="5 6">Wushi-C6</strain>
    </source>
</reference>
<evidence type="ECO:0000313" key="5">
    <source>
        <dbReference type="EMBL" id="MDV2482269.1"/>
    </source>
</evidence>
<dbReference type="InterPro" id="IPR023430">
    <property type="entry name" value="Pept_HybD-like_dom_sf"/>
</dbReference>
<dbReference type="PANTHER" id="PTHR30302">
    <property type="entry name" value="HYDROGENASE 1 MATURATION PROTEASE"/>
    <property type="match status" value="1"/>
</dbReference>
<comment type="caution">
    <text evidence="5">The sequence shown here is derived from an EMBL/GenBank/DDBJ whole genome shotgun (WGS) entry which is preliminary data.</text>
</comment>
<keyword evidence="6" id="KW-1185">Reference proteome</keyword>
<dbReference type="InterPro" id="IPR000671">
    <property type="entry name" value="Peptidase_A31"/>
</dbReference>
<dbReference type="SUPFAM" id="SSF53163">
    <property type="entry name" value="HybD-like"/>
    <property type="match status" value="1"/>
</dbReference>
<keyword evidence="4" id="KW-0378">Hydrolase</keyword>
<dbReference type="Pfam" id="PF01750">
    <property type="entry name" value="HycI"/>
    <property type="match status" value="1"/>
</dbReference>
<evidence type="ECO:0000313" key="6">
    <source>
        <dbReference type="Proteomes" id="UP001281203"/>
    </source>
</evidence>
<dbReference type="EMBL" id="WBKO01000002">
    <property type="protein sequence ID" value="MDV2482269.1"/>
    <property type="molecule type" value="Genomic_DNA"/>
</dbReference>
<accession>A0ABU3X2H5</accession>
<proteinExistence type="inferred from homology"/>
<dbReference type="PRINTS" id="PR00446">
    <property type="entry name" value="HYDRGNUPTAKE"/>
</dbReference>